<dbReference type="InterPro" id="IPR000792">
    <property type="entry name" value="Tscrpt_reg_LuxR_C"/>
</dbReference>
<keyword evidence="3" id="KW-1185">Reference proteome</keyword>
<dbReference type="Gene3D" id="3.40.50.300">
    <property type="entry name" value="P-loop containing nucleotide triphosphate hydrolases"/>
    <property type="match status" value="1"/>
</dbReference>
<evidence type="ECO:0000259" key="1">
    <source>
        <dbReference type="PROSITE" id="PS50043"/>
    </source>
</evidence>
<reference evidence="2 3" key="1">
    <citation type="submission" date="2020-10" db="EMBL/GenBank/DDBJ databases">
        <title>Identification of Nocardia species via Next-generation sequencing and recognition of intraspecies genetic diversity.</title>
        <authorList>
            <person name="Li P."/>
            <person name="Li P."/>
            <person name="Lu B."/>
        </authorList>
    </citation>
    <scope>NUCLEOTIDE SEQUENCE [LARGE SCALE GENOMIC DNA]</scope>
    <source>
        <strain evidence="2 3">BJ06-0157</strain>
    </source>
</reference>
<comment type="caution">
    <text evidence="2">The sequence shown here is derived from an EMBL/GenBank/DDBJ whole genome shotgun (WGS) entry which is preliminary data.</text>
</comment>
<sequence length="854" mass="94113">MHEPGAGRVGGLPAPTQNFVGRSRELEELNDLLLSTRLITLTGPGGIGKTRLAAEAIRRVKANNSGVRVHWVRLARLPAGSDHAAVERETTRVVIEADFSQRSGWEALLDTLTRVDDAGHPPRTIVVFDNCEHVLDPLLQFVTDLLDAVPDLTVLTTSRTHLGWIDEHVKNVPPLTKEQALALFQQRVELTGHEVTGEDEVQIAAEICRHVHHHPLYIQLAAARRRYQSLAGIRDELSGRADDQRMHWSTGPRSGVDPRHRRVTHVIRWSYELCSDQERLLFDRLSVFAAGYDTNPDDNAASTAAAEVGADLAAIQAVCGDDADDCDDSQARTALPRAEIQHVLERLVDQSLVTVHITTSTVRYSLLESLRMFAWQQLCGRTSDGVDQSVCLAHRHLRYYRDRVTDAAARWFSPDERDLVDWARASWDNILTAIETSLTSPSTAEAGLEICMGLIALRVPFVRGRMQDIRRWTERCLAATEAATPQPTALQVAARSTTAWMAVRQGQSDDANRMLEDCVAAFFPDADRAGWRDKPETDFGFPPQLELAIGTEKFMHNRDPRAVTVLERARDKFHDLGNPGGEMMAGMFAGFAAGLLGSPQQAHEISERCLEHARASDAEWAASWAELSRAVVLIEHGDPKEALDLLRHAMSHQLLVRDQWGAAWAVELWIWALAALITTHSSDHHRNRAAAVKIAYLVGGVSAVRARLGVDIASMGTFADQSRRAAAVARKELGSAAYTAAEKRGAQLSSAGNEVHRLALGELIMDSAPPPAPETPWHTLSKPQLEIAILVAAGYTNRAIAELRGVSRRTIDAQVAAIFSKLRISSRRDVVAKIPAHHMPEVEAAARKRPELPT</sequence>
<dbReference type="SUPFAM" id="SSF52540">
    <property type="entry name" value="P-loop containing nucleoside triphosphate hydrolases"/>
    <property type="match status" value="1"/>
</dbReference>
<evidence type="ECO:0000313" key="2">
    <source>
        <dbReference type="EMBL" id="MBF6302471.1"/>
    </source>
</evidence>
<dbReference type="EMBL" id="JADLQX010000044">
    <property type="protein sequence ID" value="MBF6302471.1"/>
    <property type="molecule type" value="Genomic_DNA"/>
</dbReference>
<dbReference type="SMART" id="SM00421">
    <property type="entry name" value="HTH_LUXR"/>
    <property type="match status" value="1"/>
</dbReference>
<organism evidence="2 3">
    <name type="scientific">Nocardia amamiensis</name>
    <dbReference type="NCBI Taxonomy" id="404578"/>
    <lineage>
        <taxon>Bacteria</taxon>
        <taxon>Bacillati</taxon>
        <taxon>Actinomycetota</taxon>
        <taxon>Actinomycetes</taxon>
        <taxon>Mycobacteriales</taxon>
        <taxon>Nocardiaceae</taxon>
        <taxon>Nocardia</taxon>
    </lineage>
</organism>
<dbReference type="InterPro" id="IPR016032">
    <property type="entry name" value="Sig_transdc_resp-reg_C-effctor"/>
</dbReference>
<dbReference type="InterPro" id="IPR036388">
    <property type="entry name" value="WH-like_DNA-bd_sf"/>
</dbReference>
<dbReference type="Gene3D" id="1.10.10.10">
    <property type="entry name" value="Winged helix-like DNA-binding domain superfamily/Winged helix DNA-binding domain"/>
    <property type="match status" value="1"/>
</dbReference>
<evidence type="ECO:0000313" key="3">
    <source>
        <dbReference type="Proteomes" id="UP000702209"/>
    </source>
</evidence>
<proteinExistence type="predicted"/>
<dbReference type="InterPro" id="IPR027417">
    <property type="entry name" value="P-loop_NTPase"/>
</dbReference>
<name>A0ABS0D1D2_9NOCA</name>
<dbReference type="InterPro" id="IPR041664">
    <property type="entry name" value="AAA_16"/>
</dbReference>
<dbReference type="PROSITE" id="PS50043">
    <property type="entry name" value="HTH_LUXR_2"/>
    <property type="match status" value="1"/>
</dbReference>
<dbReference type="CDD" id="cd06170">
    <property type="entry name" value="LuxR_C_like"/>
    <property type="match status" value="1"/>
</dbReference>
<gene>
    <name evidence="2" type="ORF">IU459_33760</name>
</gene>
<dbReference type="Pfam" id="PF13191">
    <property type="entry name" value="AAA_16"/>
    <property type="match status" value="1"/>
</dbReference>
<dbReference type="Pfam" id="PF00196">
    <property type="entry name" value="GerE"/>
    <property type="match status" value="1"/>
</dbReference>
<dbReference type="PANTHER" id="PTHR47691:SF3">
    <property type="entry name" value="HTH-TYPE TRANSCRIPTIONAL REGULATOR RV0890C-RELATED"/>
    <property type="match status" value="1"/>
</dbReference>
<dbReference type="PANTHER" id="PTHR47691">
    <property type="entry name" value="REGULATOR-RELATED"/>
    <property type="match status" value="1"/>
</dbReference>
<dbReference type="Proteomes" id="UP000702209">
    <property type="component" value="Unassembled WGS sequence"/>
</dbReference>
<protein>
    <submittedName>
        <fullName evidence="2">AAA family ATPase</fullName>
    </submittedName>
</protein>
<accession>A0ABS0D1D2</accession>
<feature type="domain" description="HTH luxR-type" evidence="1">
    <location>
        <begin position="773"/>
        <end position="838"/>
    </location>
</feature>
<dbReference type="SUPFAM" id="SSF46894">
    <property type="entry name" value="C-terminal effector domain of the bipartite response regulators"/>
    <property type="match status" value="1"/>
</dbReference>
<dbReference type="SUPFAM" id="SSF48452">
    <property type="entry name" value="TPR-like"/>
    <property type="match status" value="1"/>
</dbReference>
<dbReference type="InterPro" id="IPR011990">
    <property type="entry name" value="TPR-like_helical_dom_sf"/>
</dbReference>